<evidence type="ECO:0000313" key="2">
    <source>
        <dbReference type="Proteomes" id="UP000821656"/>
    </source>
</evidence>
<organism evidence="1 2">
    <name type="scientific">Clostridium beijerinckii</name>
    <name type="common">Clostridium MP</name>
    <dbReference type="NCBI Taxonomy" id="1520"/>
    <lineage>
        <taxon>Bacteria</taxon>
        <taxon>Bacillati</taxon>
        <taxon>Bacillota</taxon>
        <taxon>Clostridia</taxon>
        <taxon>Eubacteriales</taxon>
        <taxon>Clostridiaceae</taxon>
        <taxon>Clostridium</taxon>
    </lineage>
</organism>
<proteinExistence type="predicted"/>
<dbReference type="AlphaFoldDB" id="A0A9Q5CF04"/>
<protein>
    <submittedName>
        <fullName evidence="1">Uncharacterized protein</fullName>
    </submittedName>
</protein>
<dbReference type="EMBL" id="JABSXK010000001">
    <property type="protein sequence ID" value="NRV07476.1"/>
    <property type="molecule type" value="Genomic_DNA"/>
</dbReference>
<dbReference type="RefSeq" id="WP_077305727.1">
    <property type="nucleotide sequence ID" value="NZ_CP016090.1"/>
</dbReference>
<gene>
    <name evidence="1" type="ORF">DFH45_000439</name>
</gene>
<dbReference type="Proteomes" id="UP000821656">
    <property type="component" value="Unassembled WGS sequence"/>
</dbReference>
<comment type="caution">
    <text evidence="1">The sequence shown here is derived from an EMBL/GenBank/DDBJ whole genome shotgun (WGS) entry which is preliminary data.</text>
</comment>
<name>A0A9Q5CF04_CLOBE</name>
<reference evidence="1" key="1">
    <citation type="submission" date="2020-05" db="EMBL/GenBank/DDBJ databases">
        <title>Genomic insights into acetone-butanol-ethanol (ABE) fermentation by sequencing solventogenic clostridia strains.</title>
        <authorList>
            <person name="Brown S."/>
        </authorList>
    </citation>
    <scope>NUCLEOTIDE SEQUENCE</scope>
    <source>
        <strain evidence="1">DJ126</strain>
    </source>
</reference>
<evidence type="ECO:0000313" key="1">
    <source>
        <dbReference type="EMBL" id="NRV07476.1"/>
    </source>
</evidence>
<sequence length="98" mass="11215">MDNEIIQQLLDHIAAGGANYFNFIGDDGYYNPLIEETKINGSIITICFSNGMLDIYDTDLIIKVRRVENRLNKCEYCYKIKSQNGSLKGYILKDLEVI</sequence>
<accession>A0A9Q5CF04</accession>